<dbReference type="Proteomes" id="UP000545507">
    <property type="component" value="Unassembled WGS sequence"/>
</dbReference>
<name>A0A7Y8H2E6_9BURK</name>
<gene>
    <name evidence="1" type="ORF">F3K02_27030</name>
</gene>
<reference evidence="1 2" key="1">
    <citation type="submission" date="2019-09" db="EMBL/GenBank/DDBJ databases">
        <title>Hydrogenophaga aromatica sp. nov., isolated from a para-xylene-degrading enrichment culture.</title>
        <authorList>
            <person name="Tancsics A."/>
            <person name="Banerjee S."/>
        </authorList>
    </citation>
    <scope>NUCLEOTIDE SEQUENCE [LARGE SCALE GENOMIC DNA]</scope>
    <source>
        <strain evidence="1 2">D2P1</strain>
    </source>
</reference>
<evidence type="ECO:0000313" key="1">
    <source>
        <dbReference type="EMBL" id="NWF48881.1"/>
    </source>
</evidence>
<proteinExistence type="predicted"/>
<sequence>MANIERFAKTPKAWDALARPGQIGRKAHSLLLMANGRRSERELSMLLGDDVSELAHGLQLQGYLQPIPLVMYSDGDNTLNS</sequence>
<dbReference type="RefSeq" id="WP_177139808.1">
    <property type="nucleotide sequence ID" value="NZ_JAGPWB010000017.1"/>
</dbReference>
<organism evidence="1 2">
    <name type="scientific">Hydrogenophaga aromaticivorans</name>
    <dbReference type="NCBI Taxonomy" id="2610898"/>
    <lineage>
        <taxon>Bacteria</taxon>
        <taxon>Pseudomonadati</taxon>
        <taxon>Pseudomonadota</taxon>
        <taxon>Betaproteobacteria</taxon>
        <taxon>Burkholderiales</taxon>
        <taxon>Comamonadaceae</taxon>
        <taxon>Hydrogenophaga</taxon>
    </lineage>
</organism>
<keyword evidence="2" id="KW-1185">Reference proteome</keyword>
<protein>
    <recommendedName>
        <fullName evidence="3">Transcriptional regulator</fullName>
    </recommendedName>
</protein>
<evidence type="ECO:0008006" key="3">
    <source>
        <dbReference type="Google" id="ProtNLM"/>
    </source>
</evidence>
<evidence type="ECO:0000313" key="2">
    <source>
        <dbReference type="Proteomes" id="UP000545507"/>
    </source>
</evidence>
<accession>A0A7Y8H2E6</accession>
<dbReference type="AlphaFoldDB" id="A0A7Y8H2E6"/>
<comment type="caution">
    <text evidence="1">The sequence shown here is derived from an EMBL/GenBank/DDBJ whole genome shotgun (WGS) entry which is preliminary data.</text>
</comment>
<dbReference type="EMBL" id="VYGV01000028">
    <property type="protein sequence ID" value="NWF48881.1"/>
    <property type="molecule type" value="Genomic_DNA"/>
</dbReference>